<sequence>MAAQEVFDWTEQDIRNMGVNAPKVSVVVKLMFKLFADIEQLAKQMPGFWKKNYTVGINQLQ</sequence>
<comment type="caution">
    <text evidence="1">The sequence shown here is derived from an EMBL/GenBank/DDBJ whole genome shotgun (WGS) entry which is preliminary data.</text>
</comment>
<dbReference type="Proteomes" id="UP000228906">
    <property type="component" value="Unassembled WGS sequence"/>
</dbReference>
<dbReference type="AlphaFoldDB" id="A0A2H0UW73"/>
<name>A0A2H0UW73_9BACT</name>
<evidence type="ECO:0000313" key="1">
    <source>
        <dbReference type="EMBL" id="PIR91081.1"/>
    </source>
</evidence>
<gene>
    <name evidence="1" type="ORF">COU03_03175</name>
</gene>
<accession>A0A2H0UW73</accession>
<protein>
    <submittedName>
        <fullName evidence="1">Uncharacterized protein</fullName>
    </submittedName>
</protein>
<reference evidence="2" key="1">
    <citation type="submission" date="2017-09" db="EMBL/GenBank/DDBJ databases">
        <title>Depth-based differentiation of microbial function through sediment-hosted aquifers and enrichment of novel symbionts in the deep terrestrial subsurface.</title>
        <authorList>
            <person name="Probst A.J."/>
            <person name="Ladd B."/>
            <person name="Jarett J.K."/>
            <person name="Geller-Mcgrath D.E."/>
            <person name="Sieber C.M.K."/>
            <person name="Emerson J.B."/>
            <person name="Anantharaman K."/>
            <person name="Thomas B.C."/>
            <person name="Malmstrom R."/>
            <person name="Stieglmeier M."/>
            <person name="Klingl A."/>
            <person name="Woyke T."/>
            <person name="Ryan C.M."/>
            <person name="Banfield J.F."/>
        </authorList>
    </citation>
    <scope>NUCLEOTIDE SEQUENCE [LARGE SCALE GENOMIC DNA]</scope>
</reference>
<organism evidence="1 2">
    <name type="scientific">bacterium (Candidatus Gribaldobacteria) CG10_big_fil_rev_8_21_14_0_10_41_12</name>
    <dbReference type="NCBI Taxonomy" id="2014277"/>
    <lineage>
        <taxon>Bacteria</taxon>
        <taxon>Candidatus Gribaldobacteria</taxon>
    </lineage>
</organism>
<proteinExistence type="predicted"/>
<dbReference type="EMBL" id="PFAV01000057">
    <property type="protein sequence ID" value="PIR91081.1"/>
    <property type="molecule type" value="Genomic_DNA"/>
</dbReference>
<evidence type="ECO:0000313" key="2">
    <source>
        <dbReference type="Proteomes" id="UP000228906"/>
    </source>
</evidence>